<feature type="compositionally biased region" description="Polar residues" evidence="1">
    <location>
        <begin position="185"/>
        <end position="195"/>
    </location>
</feature>
<name>A0A077WVC3_9FUNG</name>
<dbReference type="InterPro" id="IPR013715">
    <property type="entry name" value="DUF1746"/>
</dbReference>
<dbReference type="GO" id="GO:0032933">
    <property type="term" value="P:SREBP signaling pathway"/>
    <property type="evidence" value="ECO:0007669"/>
    <property type="project" value="InterPro"/>
</dbReference>
<feature type="region of interest" description="Disordered" evidence="1">
    <location>
        <begin position="151"/>
        <end position="170"/>
    </location>
</feature>
<evidence type="ECO:0000256" key="2">
    <source>
        <dbReference type="SAM" id="Phobius"/>
    </source>
</evidence>
<accession>A0A077WVC3</accession>
<sequence length="204" mass="22994">MGIQSKLHVIKSLDSLLYYHFVYTYFLDASLLLLIFRVFLQLPLLSSRALPRTLRTATGVVTAELGICILIHGLSEPGQPGILIDFVGNLNHASILRLIWLDLVIYGLQMIRIFMTFNLSLQNDLVATAVPVPPALVPALGAETLTLMLPSSTSRNREEQQQQDDRDPFYRTDDMVMEIEFKSSLQSIMQPTPQEQDPIDRLPV</sequence>
<keyword evidence="2" id="KW-0812">Transmembrane</keyword>
<evidence type="ECO:0000313" key="4">
    <source>
        <dbReference type="EMBL" id="CDS11214.1"/>
    </source>
</evidence>
<dbReference type="OrthoDB" id="5428737at2759"/>
<dbReference type="PANTHER" id="PTHR39405">
    <property type="entry name" value="DSC E3 UBIQUITIN LIGASE COMPLEX SUBUNIT 4"/>
    <property type="match status" value="1"/>
</dbReference>
<feature type="region of interest" description="Disordered" evidence="1">
    <location>
        <begin position="185"/>
        <end position="204"/>
    </location>
</feature>
<proteinExistence type="predicted"/>
<dbReference type="GO" id="GO:0005783">
    <property type="term" value="C:endoplasmic reticulum"/>
    <property type="evidence" value="ECO:0007669"/>
    <property type="project" value="TreeGrafter"/>
</dbReference>
<keyword evidence="2" id="KW-1133">Transmembrane helix</keyword>
<feature type="transmembrane region" description="Helical" evidence="2">
    <location>
        <begin position="20"/>
        <end position="40"/>
    </location>
</feature>
<keyword evidence="2" id="KW-0472">Membrane</keyword>
<dbReference type="Pfam" id="PF08508">
    <property type="entry name" value="DUF1746"/>
    <property type="match status" value="1"/>
</dbReference>
<protein>
    <recommendedName>
        <fullName evidence="3">DUF1746 domain-containing protein</fullName>
    </recommendedName>
</protein>
<dbReference type="InterPro" id="IPR038967">
    <property type="entry name" value="Dsc4-like"/>
</dbReference>
<gene>
    <name evidence="4" type="ORF">LRAMOSA03477</name>
</gene>
<reference evidence="4" key="1">
    <citation type="journal article" date="2014" name="Genome Announc.">
        <title>De novo whole-genome sequence and genome annotation of Lichtheimia ramosa.</title>
        <authorList>
            <person name="Linde J."/>
            <person name="Schwartze V."/>
            <person name="Binder U."/>
            <person name="Lass-Florl C."/>
            <person name="Voigt K."/>
            <person name="Horn F."/>
        </authorList>
    </citation>
    <scope>NUCLEOTIDE SEQUENCE</scope>
    <source>
        <strain evidence="4">JMRC FSU:6197</strain>
    </source>
</reference>
<dbReference type="PANTHER" id="PTHR39405:SF1">
    <property type="entry name" value="DSC E3 UBIQUITIN LIGASE COMPLEX SUBUNIT 4"/>
    <property type="match status" value="1"/>
</dbReference>
<dbReference type="GO" id="GO:0044695">
    <property type="term" value="C:Dsc E3 ubiquitin ligase complex"/>
    <property type="evidence" value="ECO:0007669"/>
    <property type="project" value="InterPro"/>
</dbReference>
<dbReference type="EMBL" id="LK023346">
    <property type="protein sequence ID" value="CDS11214.1"/>
    <property type="molecule type" value="Genomic_DNA"/>
</dbReference>
<evidence type="ECO:0000256" key="1">
    <source>
        <dbReference type="SAM" id="MobiDB-lite"/>
    </source>
</evidence>
<dbReference type="AlphaFoldDB" id="A0A077WVC3"/>
<feature type="domain" description="DUF1746" evidence="3">
    <location>
        <begin position="12"/>
        <end position="111"/>
    </location>
</feature>
<evidence type="ECO:0000259" key="3">
    <source>
        <dbReference type="Pfam" id="PF08508"/>
    </source>
</evidence>
<organism evidence="4">
    <name type="scientific">Lichtheimia ramosa</name>
    <dbReference type="NCBI Taxonomy" id="688394"/>
    <lineage>
        <taxon>Eukaryota</taxon>
        <taxon>Fungi</taxon>
        <taxon>Fungi incertae sedis</taxon>
        <taxon>Mucoromycota</taxon>
        <taxon>Mucoromycotina</taxon>
        <taxon>Mucoromycetes</taxon>
        <taxon>Mucorales</taxon>
        <taxon>Lichtheimiaceae</taxon>
        <taxon>Lichtheimia</taxon>
    </lineage>
</organism>
<feature type="compositionally biased region" description="Basic and acidic residues" evidence="1">
    <location>
        <begin position="155"/>
        <end position="170"/>
    </location>
</feature>